<feature type="region of interest" description="Disordered" evidence="1">
    <location>
        <begin position="1"/>
        <end position="43"/>
    </location>
</feature>
<organism evidence="2 3">
    <name type="scientific">Kitasatospora acidiphila</name>
    <dbReference type="NCBI Taxonomy" id="2567942"/>
    <lineage>
        <taxon>Bacteria</taxon>
        <taxon>Bacillati</taxon>
        <taxon>Actinomycetota</taxon>
        <taxon>Actinomycetes</taxon>
        <taxon>Kitasatosporales</taxon>
        <taxon>Streptomycetaceae</taxon>
        <taxon>Kitasatospora</taxon>
    </lineage>
</organism>
<feature type="compositionally biased region" description="Pro residues" evidence="1">
    <location>
        <begin position="15"/>
        <end position="27"/>
    </location>
</feature>
<evidence type="ECO:0000313" key="3">
    <source>
        <dbReference type="Proteomes" id="UP000319103"/>
    </source>
</evidence>
<dbReference type="EMBL" id="VIGB01000003">
    <property type="protein sequence ID" value="TQF03743.1"/>
    <property type="molecule type" value="Genomic_DNA"/>
</dbReference>
<dbReference type="AlphaFoldDB" id="A0A540W443"/>
<evidence type="ECO:0000256" key="1">
    <source>
        <dbReference type="SAM" id="MobiDB-lite"/>
    </source>
</evidence>
<dbReference type="RefSeq" id="WP_141634353.1">
    <property type="nucleotide sequence ID" value="NZ_VIGB01000003.1"/>
</dbReference>
<name>A0A540W443_9ACTN</name>
<dbReference type="Proteomes" id="UP000319103">
    <property type="component" value="Unassembled WGS sequence"/>
</dbReference>
<gene>
    <name evidence="2" type="ORF">E6W39_17765</name>
</gene>
<proteinExistence type="predicted"/>
<sequence length="97" mass="10540">MTGSTTPRHRRTHRPPAPEPAPLPPRRPVPDFRPIRRGGGGRHRLRQAACYRPGAMLTGLVVCTTAALATGSLPLSALAPRQLQYFSVRTDCPARPP</sequence>
<keyword evidence="3" id="KW-1185">Reference proteome</keyword>
<accession>A0A540W443</accession>
<protein>
    <submittedName>
        <fullName evidence="2">Uncharacterized protein</fullName>
    </submittedName>
</protein>
<evidence type="ECO:0000313" key="2">
    <source>
        <dbReference type="EMBL" id="TQF03743.1"/>
    </source>
</evidence>
<comment type="caution">
    <text evidence="2">The sequence shown here is derived from an EMBL/GenBank/DDBJ whole genome shotgun (WGS) entry which is preliminary data.</text>
</comment>
<reference evidence="2 3" key="1">
    <citation type="submission" date="2019-06" db="EMBL/GenBank/DDBJ databases">
        <title>Description of Kitasatospora acidophila sp. nov. isolated from pine grove soil, and reclassification of Streptomyces novaecaesareae to Kitasatospora novaeceasareae comb. nov.</title>
        <authorList>
            <person name="Kim M.J."/>
        </authorList>
    </citation>
    <scope>NUCLEOTIDE SEQUENCE [LARGE SCALE GENOMIC DNA]</scope>
    <source>
        <strain evidence="2 3">MMS16-CNU292</strain>
    </source>
</reference>